<sequence length="283" mass="30398">MRLFRYGPPGDERPGLLDVRGVRRDLSGVVGDLTPHTLGPDALARLARLDPSRLPEVDPAARLGPPVGQIGNVIAIGLNDAEHAAEAGLPLPRQPIVFSKHTAAVCGPDDDVWLPPGAVKLDWEVELAVVIGRAAWHVTEADALAHVAGYCLANDISERAHQLEMDGQWIKGKSYPTHCPLGPWLVTADEVPDPQALELWLDVNGQPCQRGSTRTMVFGVAALIAYLSRFMRLLPGDVILTGTPPGVGMGHKPPRFLQAGDVMELGCDVLGRQRQRVVPAPLP</sequence>
<keyword evidence="4" id="KW-0378">Hydrolase</keyword>
<evidence type="ECO:0000256" key="4">
    <source>
        <dbReference type="ARBA" id="ARBA00022801"/>
    </source>
</evidence>
<evidence type="ECO:0000313" key="6">
    <source>
        <dbReference type="EMBL" id="TSE19893.1"/>
    </source>
</evidence>
<dbReference type="GO" id="GO:0046872">
    <property type="term" value="F:metal ion binding"/>
    <property type="evidence" value="ECO:0007669"/>
    <property type="project" value="UniProtKB-KW"/>
</dbReference>
<dbReference type="GO" id="GO:0019752">
    <property type="term" value="P:carboxylic acid metabolic process"/>
    <property type="evidence" value="ECO:0007669"/>
    <property type="project" value="UniProtKB-ARBA"/>
</dbReference>
<dbReference type="GO" id="GO:0016853">
    <property type="term" value="F:isomerase activity"/>
    <property type="evidence" value="ECO:0007669"/>
    <property type="project" value="UniProtKB-ARBA"/>
</dbReference>
<dbReference type="InterPro" id="IPR011234">
    <property type="entry name" value="Fumarylacetoacetase-like_C"/>
</dbReference>
<dbReference type="EMBL" id="VJNB01000005">
    <property type="protein sequence ID" value="TSE19893.1"/>
    <property type="molecule type" value="Genomic_DNA"/>
</dbReference>
<gene>
    <name evidence="6" type="ORF">Talka_01241</name>
</gene>
<keyword evidence="3" id="KW-0479">Metal-binding</keyword>
<evidence type="ECO:0000256" key="2">
    <source>
        <dbReference type="ARBA" id="ARBA00010211"/>
    </source>
</evidence>
<evidence type="ECO:0000313" key="7">
    <source>
        <dbReference type="Proteomes" id="UP000315736"/>
    </source>
</evidence>
<evidence type="ECO:0000256" key="1">
    <source>
        <dbReference type="ARBA" id="ARBA00001946"/>
    </source>
</evidence>
<proteinExistence type="inferred from homology"/>
<dbReference type="InterPro" id="IPR036663">
    <property type="entry name" value="Fumarylacetoacetase_C_sf"/>
</dbReference>
<dbReference type="PANTHER" id="PTHR42796:SF4">
    <property type="entry name" value="FUMARYLACETOACETATE HYDROLASE DOMAIN-CONTAINING PROTEIN 2A"/>
    <property type="match status" value="1"/>
</dbReference>
<dbReference type="InterPro" id="IPR051121">
    <property type="entry name" value="FAH"/>
</dbReference>
<dbReference type="Gene3D" id="3.90.850.10">
    <property type="entry name" value="Fumarylacetoacetase-like, C-terminal domain"/>
    <property type="match status" value="1"/>
</dbReference>
<evidence type="ECO:0000256" key="3">
    <source>
        <dbReference type="ARBA" id="ARBA00022723"/>
    </source>
</evidence>
<dbReference type="Proteomes" id="UP000315736">
    <property type="component" value="Unassembled WGS sequence"/>
</dbReference>
<dbReference type="GO" id="GO:0050385">
    <property type="term" value="F:ureidoglycolate lyase activity"/>
    <property type="evidence" value="ECO:0007669"/>
    <property type="project" value="UniProtKB-EC"/>
</dbReference>
<dbReference type="OrthoDB" id="9805307at2"/>
<reference evidence="6 7" key="1">
    <citation type="submission" date="2019-07" db="EMBL/GenBank/DDBJ databases">
        <title>Tepidimonas alkaliphilus YIM 72238 draft genome.</title>
        <authorList>
            <person name="Da Costa M.S."/>
            <person name="Froufe H.J.C."/>
            <person name="Egas C."/>
            <person name="Albuquerque L."/>
        </authorList>
    </citation>
    <scope>NUCLEOTIDE SEQUENCE [LARGE SCALE GENOMIC DNA]</scope>
    <source>
        <strain evidence="6 7">YIM 72238</strain>
    </source>
</reference>
<keyword evidence="7" id="KW-1185">Reference proteome</keyword>
<dbReference type="AlphaFoldDB" id="A0A554W8K2"/>
<evidence type="ECO:0000259" key="5">
    <source>
        <dbReference type="Pfam" id="PF01557"/>
    </source>
</evidence>
<comment type="cofactor">
    <cofactor evidence="1">
        <name>Mg(2+)</name>
        <dbReference type="ChEBI" id="CHEBI:18420"/>
    </cofactor>
</comment>
<dbReference type="Pfam" id="PF01557">
    <property type="entry name" value="FAA_hydrolase"/>
    <property type="match status" value="1"/>
</dbReference>
<accession>A0A554W8K2</accession>
<dbReference type="FunFam" id="3.90.850.10:FF:000002">
    <property type="entry name" value="2-hydroxyhepta-2,4-diene-1,7-dioate isomerase"/>
    <property type="match status" value="1"/>
</dbReference>
<feature type="domain" description="Fumarylacetoacetase-like C-terminal" evidence="5">
    <location>
        <begin position="73"/>
        <end position="278"/>
    </location>
</feature>
<comment type="caution">
    <text evidence="6">The sequence shown here is derived from an EMBL/GenBank/DDBJ whole genome shotgun (WGS) entry which is preliminary data.</text>
</comment>
<name>A0A554W8K2_9BURK</name>
<dbReference type="EC" id="4.3.2.3" evidence="6"/>
<comment type="similarity">
    <text evidence="2">Belongs to the FAH family.</text>
</comment>
<keyword evidence="6" id="KW-0456">Lyase</keyword>
<dbReference type="SUPFAM" id="SSF56529">
    <property type="entry name" value="FAH"/>
    <property type="match status" value="1"/>
</dbReference>
<dbReference type="GO" id="GO:0016787">
    <property type="term" value="F:hydrolase activity"/>
    <property type="evidence" value="ECO:0007669"/>
    <property type="project" value="UniProtKB-KW"/>
</dbReference>
<dbReference type="RefSeq" id="WP_143890256.1">
    <property type="nucleotide sequence ID" value="NZ_VJNB01000005.1"/>
</dbReference>
<protein>
    <submittedName>
        <fullName evidence="6">Ureidoglycolate lyase</fullName>
        <ecNumber evidence="6">4.3.2.3</ecNumber>
    </submittedName>
</protein>
<dbReference type="PANTHER" id="PTHR42796">
    <property type="entry name" value="FUMARYLACETOACETATE HYDROLASE DOMAIN-CONTAINING PROTEIN 2A-RELATED"/>
    <property type="match status" value="1"/>
</dbReference>
<organism evidence="6 7">
    <name type="scientific">Tepidimonas alkaliphilus</name>
    <dbReference type="NCBI Taxonomy" id="2588942"/>
    <lineage>
        <taxon>Bacteria</taxon>
        <taxon>Pseudomonadati</taxon>
        <taxon>Pseudomonadota</taxon>
        <taxon>Betaproteobacteria</taxon>
        <taxon>Burkholderiales</taxon>
        <taxon>Tepidimonas</taxon>
    </lineage>
</organism>